<evidence type="ECO:0000256" key="1">
    <source>
        <dbReference type="ARBA" id="ARBA00005061"/>
    </source>
</evidence>
<evidence type="ECO:0000256" key="9">
    <source>
        <dbReference type="ARBA" id="ARBA00047890"/>
    </source>
</evidence>
<sequence>MSVAAGLTRKSVVCEVSGGLDSTVAAAMAINLGLIPHFLFFDWGQKTMEKEMDCAQKLATFYRASLMMVEVKLLKQLPGVSLTAAETMTTAVNEYVPNRNAILHSQAVALAESLKAGAVIVGSTGGDHICPDNSPEFIAAQQGLIAVGTMLKPPIQIIAPLLTTDKIGAVRIGRELGVPFELTWSCHNGLTEACGVCSNCESRIEAFNLNNDRDPISYAKQT</sequence>
<evidence type="ECO:0000256" key="2">
    <source>
        <dbReference type="ARBA" id="ARBA00022598"/>
    </source>
</evidence>
<organism evidence="10 11">
    <name type="scientific">candidate division WWE3 bacterium RIFOXYC1_FULL_39_7</name>
    <dbReference type="NCBI Taxonomy" id="1802643"/>
    <lineage>
        <taxon>Bacteria</taxon>
        <taxon>Katanobacteria</taxon>
    </lineage>
</organism>
<comment type="catalytic activity">
    <reaction evidence="9">
        <text>7-carboxy-7-carbaguanine + NH4(+) + 2 ATP = 7-cyano-7-carbaguanine + 2 AMP + 2 diphosphate + 2 H(+)</text>
        <dbReference type="Rhea" id="RHEA:27982"/>
        <dbReference type="ChEBI" id="CHEBI:15378"/>
        <dbReference type="ChEBI" id="CHEBI:28938"/>
        <dbReference type="ChEBI" id="CHEBI:30616"/>
        <dbReference type="ChEBI" id="CHEBI:33019"/>
        <dbReference type="ChEBI" id="CHEBI:45075"/>
        <dbReference type="ChEBI" id="CHEBI:61036"/>
        <dbReference type="ChEBI" id="CHEBI:456215"/>
        <dbReference type="EC" id="6.3.4.20"/>
    </reaction>
</comment>
<evidence type="ECO:0000256" key="8">
    <source>
        <dbReference type="ARBA" id="ARBA00039149"/>
    </source>
</evidence>
<dbReference type="Pfam" id="PF06508">
    <property type="entry name" value="QueC"/>
    <property type="match status" value="1"/>
</dbReference>
<dbReference type="PANTHER" id="PTHR42914:SF1">
    <property type="entry name" value="7-CYANO-7-DEAZAGUANINE SYNTHASE"/>
    <property type="match status" value="1"/>
</dbReference>
<protein>
    <recommendedName>
        <fullName evidence="8">7-cyano-7-deazaguanine synthase</fullName>
        <ecNumber evidence="8">6.3.4.20</ecNumber>
    </recommendedName>
</protein>
<dbReference type="SUPFAM" id="SSF52402">
    <property type="entry name" value="Adenine nucleotide alpha hydrolases-like"/>
    <property type="match status" value="1"/>
</dbReference>
<dbReference type="PIRSF" id="PIRSF006293">
    <property type="entry name" value="ExsB"/>
    <property type="match status" value="1"/>
</dbReference>
<name>A0A1F4WHF0_UNCKA</name>
<keyword evidence="6" id="KW-0067">ATP-binding</keyword>
<dbReference type="AlphaFoldDB" id="A0A1F4WHF0"/>
<dbReference type="EMBL" id="MEWA01000030">
    <property type="protein sequence ID" value="OGC68885.1"/>
    <property type="molecule type" value="Genomic_DNA"/>
</dbReference>
<dbReference type="GO" id="GO:0005524">
    <property type="term" value="F:ATP binding"/>
    <property type="evidence" value="ECO:0007669"/>
    <property type="project" value="UniProtKB-KW"/>
</dbReference>
<dbReference type="CDD" id="cd01995">
    <property type="entry name" value="QueC-like"/>
    <property type="match status" value="1"/>
</dbReference>
<reference evidence="10 11" key="1">
    <citation type="journal article" date="2016" name="Nat. Commun.">
        <title>Thousands of microbial genomes shed light on interconnected biogeochemical processes in an aquifer system.</title>
        <authorList>
            <person name="Anantharaman K."/>
            <person name="Brown C.T."/>
            <person name="Hug L.A."/>
            <person name="Sharon I."/>
            <person name="Castelle C.J."/>
            <person name="Probst A.J."/>
            <person name="Thomas B.C."/>
            <person name="Singh A."/>
            <person name="Wilkins M.J."/>
            <person name="Karaoz U."/>
            <person name="Brodie E.L."/>
            <person name="Williams K.H."/>
            <person name="Hubbard S.S."/>
            <person name="Banfield J.F."/>
        </authorList>
    </citation>
    <scope>NUCLEOTIDE SEQUENCE [LARGE SCALE GENOMIC DNA]</scope>
</reference>
<dbReference type="EC" id="6.3.4.20" evidence="8"/>
<keyword evidence="5" id="KW-0862">Zinc</keyword>
<evidence type="ECO:0000256" key="4">
    <source>
        <dbReference type="ARBA" id="ARBA00022741"/>
    </source>
</evidence>
<dbReference type="InterPro" id="IPR014729">
    <property type="entry name" value="Rossmann-like_a/b/a_fold"/>
</dbReference>
<keyword evidence="2" id="KW-0436">Ligase</keyword>
<comment type="similarity">
    <text evidence="7">Belongs to the QueC family.</text>
</comment>
<keyword evidence="3" id="KW-0479">Metal-binding</keyword>
<keyword evidence="4" id="KW-0547">Nucleotide-binding</keyword>
<gene>
    <name evidence="10" type="ORF">A2415_05540</name>
</gene>
<dbReference type="PANTHER" id="PTHR42914">
    <property type="entry name" value="7-CYANO-7-DEAZAGUANINE SYNTHASE"/>
    <property type="match status" value="1"/>
</dbReference>
<dbReference type="GO" id="GO:0046872">
    <property type="term" value="F:metal ion binding"/>
    <property type="evidence" value="ECO:0007669"/>
    <property type="project" value="UniProtKB-KW"/>
</dbReference>
<evidence type="ECO:0000313" key="10">
    <source>
        <dbReference type="EMBL" id="OGC68885.1"/>
    </source>
</evidence>
<accession>A0A1F4WHF0</accession>
<dbReference type="GO" id="GO:0016874">
    <property type="term" value="F:ligase activity"/>
    <property type="evidence" value="ECO:0007669"/>
    <property type="project" value="UniProtKB-KW"/>
</dbReference>
<comment type="pathway">
    <text evidence="1">Purine metabolism; 7-cyano-7-deazaguanine biosynthesis.</text>
</comment>
<dbReference type="Gene3D" id="3.40.50.620">
    <property type="entry name" value="HUPs"/>
    <property type="match status" value="1"/>
</dbReference>
<proteinExistence type="inferred from homology"/>
<evidence type="ECO:0000256" key="3">
    <source>
        <dbReference type="ARBA" id="ARBA00022723"/>
    </source>
</evidence>
<dbReference type="Proteomes" id="UP000179113">
    <property type="component" value="Unassembled WGS sequence"/>
</dbReference>
<evidence type="ECO:0000256" key="7">
    <source>
        <dbReference type="ARBA" id="ARBA00037993"/>
    </source>
</evidence>
<dbReference type="InterPro" id="IPR018317">
    <property type="entry name" value="QueC"/>
</dbReference>
<evidence type="ECO:0000313" key="11">
    <source>
        <dbReference type="Proteomes" id="UP000179113"/>
    </source>
</evidence>
<comment type="caution">
    <text evidence="10">The sequence shown here is derived from an EMBL/GenBank/DDBJ whole genome shotgun (WGS) entry which is preliminary data.</text>
</comment>
<evidence type="ECO:0000256" key="6">
    <source>
        <dbReference type="ARBA" id="ARBA00022840"/>
    </source>
</evidence>
<evidence type="ECO:0000256" key="5">
    <source>
        <dbReference type="ARBA" id="ARBA00022833"/>
    </source>
</evidence>